<dbReference type="GeneID" id="8857675"/>
<evidence type="ECO:0000256" key="5">
    <source>
        <dbReference type="ARBA" id="ARBA00022989"/>
    </source>
</evidence>
<evidence type="ECO:0000256" key="7">
    <source>
        <dbReference type="ARBA" id="ARBA00023157"/>
    </source>
</evidence>
<protein>
    <submittedName>
        <fullName evidence="14">Predicted protein</fullName>
    </submittedName>
</protein>
<dbReference type="eggNOG" id="KOG1217">
    <property type="taxonomic scope" value="Eukaryota"/>
</dbReference>
<keyword evidence="15" id="KW-1185">Reference proteome</keyword>
<evidence type="ECO:0000256" key="4">
    <source>
        <dbReference type="ARBA" id="ARBA00022729"/>
    </source>
</evidence>
<keyword evidence="4 11" id="KW-0732">Signal</keyword>
<organism evidence="15">
    <name type="scientific">Naegleria gruberi</name>
    <name type="common">Amoeba</name>
    <dbReference type="NCBI Taxonomy" id="5762"/>
    <lineage>
        <taxon>Eukaryota</taxon>
        <taxon>Discoba</taxon>
        <taxon>Heterolobosea</taxon>
        <taxon>Tetramitia</taxon>
        <taxon>Eutetramitia</taxon>
        <taxon>Vahlkampfiidae</taxon>
        <taxon>Naegleria</taxon>
    </lineage>
</organism>
<dbReference type="KEGG" id="ngr:NAEGRDRAFT_52311"/>
<keyword evidence="7 8" id="KW-1015">Disulfide bond</keyword>
<accession>D2VUB5</accession>
<dbReference type="InterPro" id="IPR002859">
    <property type="entry name" value="PKD/REJ-like"/>
</dbReference>
<dbReference type="PROSITE" id="PS00022">
    <property type="entry name" value="EGF_1"/>
    <property type="match status" value="6"/>
</dbReference>
<feature type="compositionally biased region" description="Low complexity" evidence="9">
    <location>
        <begin position="636"/>
        <end position="692"/>
    </location>
</feature>
<feature type="disulfide bond" evidence="8">
    <location>
        <begin position="532"/>
        <end position="541"/>
    </location>
</feature>
<dbReference type="OrthoDB" id="283575at2759"/>
<dbReference type="Pfam" id="PF23106">
    <property type="entry name" value="EGF_Teneurin"/>
    <property type="match status" value="1"/>
</dbReference>
<feature type="domain" description="EGF-like" evidence="12">
    <location>
        <begin position="509"/>
        <end position="542"/>
    </location>
</feature>
<evidence type="ECO:0000256" key="10">
    <source>
        <dbReference type="SAM" id="Phobius"/>
    </source>
</evidence>
<feature type="region of interest" description="Disordered" evidence="9">
    <location>
        <begin position="636"/>
        <end position="775"/>
    </location>
</feature>
<dbReference type="PANTHER" id="PTHR14949">
    <property type="entry name" value="EGF-LIKE-DOMAIN, MULTIPLE 7, 8"/>
    <property type="match status" value="1"/>
</dbReference>
<feature type="chain" id="PRO_5003038395" evidence="11">
    <location>
        <begin position="28"/>
        <end position="2481"/>
    </location>
</feature>
<feature type="signal peptide" evidence="11">
    <location>
        <begin position="1"/>
        <end position="27"/>
    </location>
</feature>
<feature type="domain" description="EGF-like" evidence="12">
    <location>
        <begin position="295"/>
        <end position="329"/>
    </location>
</feature>
<feature type="domain" description="EGF-like" evidence="12">
    <location>
        <begin position="1349"/>
        <end position="1382"/>
    </location>
</feature>
<feature type="domain" description="EGF-like" evidence="12">
    <location>
        <begin position="1214"/>
        <end position="1253"/>
    </location>
</feature>
<evidence type="ECO:0000256" key="3">
    <source>
        <dbReference type="ARBA" id="ARBA00022692"/>
    </source>
</evidence>
<feature type="domain" description="REJ" evidence="13">
    <location>
        <begin position="1626"/>
        <end position="2392"/>
    </location>
</feature>
<comment type="subcellular location">
    <subcellularLocation>
        <location evidence="1">Membrane</location>
    </subcellularLocation>
</comment>
<dbReference type="GO" id="GO:0016020">
    <property type="term" value="C:membrane"/>
    <property type="evidence" value="ECO:0007669"/>
    <property type="project" value="UniProtKB-SubCell"/>
</dbReference>
<dbReference type="CDD" id="cd00054">
    <property type="entry name" value="EGF_CA"/>
    <property type="match status" value="1"/>
</dbReference>
<evidence type="ECO:0000313" key="14">
    <source>
        <dbReference type="EMBL" id="EFC39663.1"/>
    </source>
</evidence>
<evidence type="ECO:0000313" key="15">
    <source>
        <dbReference type="Proteomes" id="UP000006671"/>
    </source>
</evidence>
<evidence type="ECO:0000256" key="11">
    <source>
        <dbReference type="SAM" id="SignalP"/>
    </source>
</evidence>
<dbReference type="eggNOG" id="KOG4237">
    <property type="taxonomic scope" value="Eukaryota"/>
</dbReference>
<proteinExistence type="inferred from homology"/>
<feature type="compositionally biased region" description="Polar residues" evidence="9">
    <location>
        <begin position="693"/>
        <end position="737"/>
    </location>
</feature>
<feature type="domain" description="EGF-like" evidence="12">
    <location>
        <begin position="1432"/>
        <end position="1471"/>
    </location>
</feature>
<gene>
    <name evidence="14" type="ORF">NAEGRDRAFT_52311</name>
</gene>
<dbReference type="RefSeq" id="XP_002672407.1">
    <property type="nucleotide sequence ID" value="XM_002672361.1"/>
</dbReference>
<dbReference type="InterPro" id="IPR014010">
    <property type="entry name" value="REJ_dom"/>
</dbReference>
<evidence type="ECO:0000256" key="1">
    <source>
        <dbReference type="ARBA" id="ARBA00004370"/>
    </source>
</evidence>
<keyword evidence="8" id="KW-0245">EGF-like domain</keyword>
<dbReference type="PROSITE" id="PS01186">
    <property type="entry name" value="EGF_2"/>
    <property type="match status" value="5"/>
</dbReference>
<dbReference type="VEuPathDB" id="AmoebaDB:NAEGRDRAFT_52311"/>
<feature type="disulfide bond" evidence="8">
    <location>
        <begin position="1461"/>
        <end position="1470"/>
    </location>
</feature>
<dbReference type="SMART" id="SM00181">
    <property type="entry name" value="EGF"/>
    <property type="match status" value="13"/>
</dbReference>
<reference evidence="14 15" key="1">
    <citation type="journal article" date="2010" name="Cell">
        <title>The genome of Naegleria gruberi illuminates early eukaryotic versatility.</title>
        <authorList>
            <person name="Fritz-Laylin L.K."/>
            <person name="Prochnik S.E."/>
            <person name="Ginger M.L."/>
            <person name="Dacks J.B."/>
            <person name="Carpenter M.L."/>
            <person name="Field M.C."/>
            <person name="Kuo A."/>
            <person name="Paredez A."/>
            <person name="Chapman J."/>
            <person name="Pham J."/>
            <person name="Shu S."/>
            <person name="Neupane R."/>
            <person name="Cipriano M."/>
            <person name="Mancuso J."/>
            <person name="Tu H."/>
            <person name="Salamov A."/>
            <person name="Lindquist E."/>
            <person name="Shapiro H."/>
            <person name="Lucas S."/>
            <person name="Grigoriev I.V."/>
            <person name="Cande W.Z."/>
            <person name="Fulton C."/>
            <person name="Rokhsar D.S."/>
            <person name="Dawson S.C."/>
        </authorList>
    </citation>
    <scope>NUCLEOTIDE SEQUENCE [LARGE SCALE GENOMIC DNA]</scope>
    <source>
        <strain evidence="14 15">NEG-M</strain>
    </source>
</reference>
<comment type="similarity">
    <text evidence="2">Belongs to the polycystin family.</text>
</comment>
<comment type="caution">
    <text evidence="8">Lacks conserved residue(s) required for the propagation of feature annotation.</text>
</comment>
<feature type="compositionally biased region" description="Low complexity" evidence="9">
    <location>
        <begin position="738"/>
        <end position="775"/>
    </location>
</feature>
<evidence type="ECO:0000256" key="6">
    <source>
        <dbReference type="ARBA" id="ARBA00023136"/>
    </source>
</evidence>
<dbReference type="InterPro" id="IPR050969">
    <property type="entry name" value="Dev_Signal_Modulators"/>
</dbReference>
<feature type="transmembrane region" description="Helical" evidence="10">
    <location>
        <begin position="2459"/>
        <end position="2479"/>
    </location>
</feature>
<evidence type="ECO:0000256" key="2">
    <source>
        <dbReference type="ARBA" id="ARBA00007200"/>
    </source>
</evidence>
<keyword evidence="3 10" id="KW-0812">Transmembrane</keyword>
<dbReference type="PANTHER" id="PTHR14949:SF56">
    <property type="entry name" value="EGF-LIKE-DOMAIN, MULTIPLE 7"/>
    <property type="match status" value="1"/>
</dbReference>
<dbReference type="OMA" id="ILPYCYC"/>
<evidence type="ECO:0000256" key="9">
    <source>
        <dbReference type="SAM" id="MobiDB-lite"/>
    </source>
</evidence>
<keyword evidence="6 10" id="KW-0472">Membrane</keyword>
<dbReference type="InParanoid" id="D2VUB5"/>
<dbReference type="Gene3D" id="2.10.25.10">
    <property type="entry name" value="Laminin"/>
    <property type="match status" value="8"/>
</dbReference>
<dbReference type="STRING" id="5762.D2VUB5"/>
<dbReference type="PROSITE" id="PS50026">
    <property type="entry name" value="EGF_3"/>
    <property type="match status" value="5"/>
</dbReference>
<dbReference type="InterPro" id="IPR000742">
    <property type="entry name" value="EGF"/>
</dbReference>
<sequence>MTLALGKIQGVLLLGVLSLLLVGLVNGGTSFKCTGPESCNGRGFCNPEGNSCRCLTTLSYGANSNTKLANGTAQYYWLQSDEPMYYERDGVSWLSRITADNQIVMIKVKENNIHTQHLRIGQNLLTLKPDGSVAVCGLTNDNSLDVNNCSPLVNKDGNTSIPCEGVAPFYSFFRKDALFTVYDSTGKECWSTGFFDSSIQWQDFNGTTCEEPLHYCDNIVSTDPTVCNGRGICTESGCKCNSPEVWGGSDCSKHVCFGYDASNSKVCNGKGTCVATNNCTCTGGHYPDCHFSCFNVSESDPNVCSGAGKCTADDTCDCINLSYTGSNCEIYDFVCESAKSCHYRGSCLNSSLCSCTNDQMIVANGDHHINFDSNTNLYLTSSNGNCTLGVEYYLNENNDTSTRVVSKCGGKELWRILEGEFTPIEYFWITREGYFFTTTFDSSILNLENDFCHGVGANTPPMFNFGNDGTFRIYNSKGAVVFSIGTSSEPRTTLAYGQECQFTHYVCNGLLETEDNVCSGNGQCIGLNQCLCKAGYNGTFCENEAICNDIPQSSKLACSGNGNCTFSGCSCKASFYGSDCSSSYYVCNGTRSYDSFVCNSHGNCTTDNVCVCGQGYNGTFCELKLLEPSVNTDTVANASTTSNTTNTSNTTLSNNTTTTNNTNIDPSSPSSTNITNHNSTSSNNTQGNNGTSFDSSHGKNTTLSNDTATNNTSRDPTSPNSSNITDYNSTSNSTQTYNGTSPDSSSNSTTSNSTLPSSNNNTIPSNDTSTNNTSTQNKCKDIVCVHGKCIEGVCNCDSGYIGTLCDQSDVVKNQTDLCFSIKCYNGTCLEGKCSCDTGYTGTMCQDLVIVNDTETDSCNNQCVNGTCLAGKCICQSTPDYFYYGPTCSKYAAVTCYTGMQAANTPFCVAAGVEHYIMQYLSQDGYNLLANYTGEVAVPQVRIAALKVLDQSSRTMAEQLMIACTTEACRLVYKRYSCYSHFPMCSWVTELVKGVYNPICKSACETMLMPYLVGNNSLETLCGSLNDNEGCSSEINYVDQCYDVSCSDHGTCKNGRCICDSGYEGNNCEKTSFSLTPACINEMSSSSTPFCYAADVILPLYNLNLMSGAKSAGEASIFLAANLAKLDAQANSTFQMGSLYNPNCVTADCLIHIKRNACYRTFMSCKNTTANSVPFCRAACEVMYDQASAFWSLPKNESCSYFPESSCHYGLYLPDTTTCFGKLAKAYDVCSGKGSCISQDVCRCVTGYDGTNCEKPVCFSKTNSDASVCSGKGSCVAPDTCICKSGSTGAKCDNPTCNGKSEILGGCSLRGACNATDTCICKGNFDPSTFCLSCKTGYMGSKCDIPVCYNTPATDSSVCGSRGECTAPNNCSCRSGYSGSICQSFSCYGIPKSDSNVCGGSTRGKCIAPNTCECVANWNNKNNTCTSCSPAYSGETCSTAMCSPTETCNSHGSCDSNFKCVCNGNFDGEFCSSCKSGFVGDKCDIACSAATTCNSHGTCTKTGTCYCTGNYDPAFNCIPGKCLNGFRGDACNYKVDTTSFKFNANGDRITAKIYNTVKKQVPCSQIISNLDKLGSGPQCNMDGKSSLEIVLGAGASIVTGNILSVYSLMGDNNSTLAVSIDAGEFVAIAPTASLTSDKTLVSQCDVLSLNAFDSVSLDRRPLTFSWTCTNGPSSEDQSKLSSLISSQKSGYKINMRTAGLSAGIYSIQVAVSSAFGLTSFKSISFTVIAKAAPTLSVKEGLSIKYLIGSIGLITPVISFPVCYNGTGSTTYTFTLDGSVSKVSSLSTSVNNNMMILGSGYTNINLEGDYFFVIKATADVAEPVTTTVKVTAEAQPILVSFSVPDITQSKDDPIEFSISVKDPSNTQDVLSLSTNCVDSTGLNCPSSPEDASTFRASFSSGTYTFTAVATKGSRKAKATLTISLIDSAKDKIIRVSIISNVDLTTVDPTKDLYLTYNTLDKLLSPSFSWVSETGDESKASLLTIPSANLVSGASYVVTLLVDDGDKSGIASLTFTVNSPPTKGTFEVYPEIGVALSDSFDLKCGNGWSDPQTPLKFQFFYYDSASTKWNSFTEKSERQSASVQLPQPASGTSLRVKAVVYDSLGAASESETTVTITKLSAAAATSALSVIASGKDTVTLAAASSVMSVIGSIDNPSEEQKAAIQQAASSITEAFLNQQAKAEAVTSVSSASAENSLSFTASVSASVAKGLVSDSTTSKVVENLAKTTSAVVKSSSASLSNSAIEGTTSTANNFLDYIVKKGVTKRVFSNADIANLDKVFASVATLKTKDSVPDGPAATVTANGVTTVSRKVNIVTLNNLVQTTTGKNQIMFKSGVSALSELANTKSVHLVVKTASSTAISNAVTKSMEFSLSNDTSVISVSSNSVIADLVFETKGLSSRSVAGTITSCKKIDPTTSNLLDVGCTVVLGTDGTVTASVKSTGIYVLIQSTTTDPISSTKISMAPAVNLSCLISFLLAIVVFYQY</sequence>
<evidence type="ECO:0000259" key="12">
    <source>
        <dbReference type="PROSITE" id="PS50026"/>
    </source>
</evidence>
<keyword evidence="5 10" id="KW-1133">Transmembrane helix</keyword>
<evidence type="ECO:0000256" key="8">
    <source>
        <dbReference type="PROSITE-ProRule" id="PRU00076"/>
    </source>
</evidence>
<dbReference type="Pfam" id="PF02010">
    <property type="entry name" value="REJ"/>
    <property type="match status" value="1"/>
</dbReference>
<dbReference type="Proteomes" id="UP000006671">
    <property type="component" value="Unassembled WGS sequence"/>
</dbReference>
<feature type="disulfide bond" evidence="8">
    <location>
        <begin position="1243"/>
        <end position="1252"/>
    </location>
</feature>
<dbReference type="InterPro" id="IPR013783">
    <property type="entry name" value="Ig-like_fold"/>
</dbReference>
<feature type="disulfide bond" evidence="8">
    <location>
        <begin position="1372"/>
        <end position="1381"/>
    </location>
</feature>
<evidence type="ECO:0000259" key="13">
    <source>
        <dbReference type="PROSITE" id="PS51111"/>
    </source>
</evidence>
<dbReference type="EMBL" id="GG738898">
    <property type="protein sequence ID" value="EFC39663.1"/>
    <property type="molecule type" value="Genomic_DNA"/>
</dbReference>
<name>D2VUB5_NAEGR</name>
<dbReference type="Gene3D" id="2.60.40.10">
    <property type="entry name" value="Immunoglobulins"/>
    <property type="match status" value="1"/>
</dbReference>
<dbReference type="PROSITE" id="PS51111">
    <property type="entry name" value="REJ"/>
    <property type="match status" value="1"/>
</dbReference>